<reference evidence="16" key="1">
    <citation type="journal article" date="2015" name="Int. J. Syst. Evol. Microbiol.">
        <title>Rhizobium alvei sp. nov., isolated from a freshwater river.</title>
        <authorList>
            <person name="Sheu S.Y."/>
            <person name="Huang H.W."/>
            <person name="Young C.C."/>
            <person name="Chen W.M."/>
        </authorList>
    </citation>
    <scope>NUCLEOTIDE SEQUENCE</scope>
    <source>
        <strain evidence="16">TNR-22</strain>
    </source>
</reference>
<comment type="subunit">
    <text evidence="3">Monomer.</text>
</comment>
<keyword evidence="11" id="KW-0456">Lyase</keyword>
<evidence type="ECO:0000256" key="8">
    <source>
        <dbReference type="ARBA" id="ARBA00023098"/>
    </source>
</evidence>
<comment type="catalytic activity">
    <reaction evidence="13">
        <text>a (3S)-3-hydroxyacyl-CoA + NAD(+) = a 3-oxoacyl-CoA + NADH + H(+)</text>
        <dbReference type="Rhea" id="RHEA:22432"/>
        <dbReference type="ChEBI" id="CHEBI:15378"/>
        <dbReference type="ChEBI" id="CHEBI:57318"/>
        <dbReference type="ChEBI" id="CHEBI:57540"/>
        <dbReference type="ChEBI" id="CHEBI:57945"/>
        <dbReference type="ChEBI" id="CHEBI:90726"/>
        <dbReference type="EC" id="1.1.1.35"/>
    </reaction>
</comment>
<protein>
    <submittedName>
        <fullName evidence="16">3-hydroxyacyl-CoA dehydrogenase NAD-binding domain-containing protein</fullName>
    </submittedName>
</protein>
<keyword evidence="4" id="KW-0276">Fatty acid metabolism</keyword>
<feature type="domain" description="3-hydroxyacyl-CoA dehydrogenase C-terminal" evidence="14">
    <location>
        <begin position="480"/>
        <end position="573"/>
    </location>
</feature>
<dbReference type="Gene3D" id="3.90.226.10">
    <property type="entry name" value="2-enoyl-CoA Hydratase, Chain A, domain 1"/>
    <property type="match status" value="1"/>
</dbReference>
<dbReference type="Gene3D" id="1.10.1040.50">
    <property type="match status" value="1"/>
</dbReference>
<evidence type="ECO:0000256" key="1">
    <source>
        <dbReference type="ARBA" id="ARBA00004275"/>
    </source>
</evidence>
<dbReference type="Proteomes" id="UP001174932">
    <property type="component" value="Unassembled WGS sequence"/>
</dbReference>
<evidence type="ECO:0000313" key="17">
    <source>
        <dbReference type="Proteomes" id="UP001174932"/>
    </source>
</evidence>
<dbReference type="Pfam" id="PF00378">
    <property type="entry name" value="ECH_1"/>
    <property type="match status" value="1"/>
</dbReference>
<dbReference type="EMBL" id="JAUOZU010000002">
    <property type="protein sequence ID" value="MDO6963003.1"/>
    <property type="molecule type" value="Genomic_DNA"/>
</dbReference>
<sequence>MTNPVSATLEDGIFIVTIDNPPVNAASEAVRAGLAQAASQFAADRSAKAMLIVAAGRTFVAGADIREFGKPLSGLALPDVVGRIEALDRPVICVIHGTALGGGLEIALGCHYRLMLKSAKIGLPEVAIGLLPGAGGTQRLPRLVGIEQATEIITSGRQIGAAEAAALGIVDQVSDNPDPKSAGLAFTREILAAGRPVRRTSEREEKLAADRARPDLIATLRKSVEAKARGQISPVRALDAIALSLDTPFAEAMQKERAMFMELLASDQSKALIHAFFSERAVSRIPEQESGRPREIRTAGVIGGGTMGSGIALSMLLAGIPVTMVERDEEGAARGRANVEKVLDEGVARGRYDLTRRNRLAHDLFRVSTDFSALREADLIIEAAFEDMEIKKDVFRRLDQVAKAGATLASNTSYLDIDAIASVTNRPADVLGLHFFSPAHIMKLLEIVVAKNTSADTAMTGFALAKALGKTGVRAGVCDGFIGNRILERYLRLAATMVEDGTSPYAIDRAVVGFGYPMGPHQMGDLAGLDIGWLARKRRIAEGYKGRYAFDYLDRLAEMKRLGQKTGRGCYIYPEGARKGEEDPEFLALIEEIRKEKAIAVRPALSEAEIIRRYLAIMINEGARVVEEGIALRPLDVDMVMLAGYGFPRWRGGPMHYVDSIGLAKVLADLEEFAAEDQEFYKPADLLVELVRKGQTFASLNDRS</sequence>
<evidence type="ECO:0000256" key="7">
    <source>
        <dbReference type="ARBA" id="ARBA00023027"/>
    </source>
</evidence>
<dbReference type="Gene3D" id="3.40.50.720">
    <property type="entry name" value="NAD(P)-binding Rossmann-like Domain"/>
    <property type="match status" value="1"/>
</dbReference>
<evidence type="ECO:0000256" key="10">
    <source>
        <dbReference type="ARBA" id="ARBA00023235"/>
    </source>
</evidence>
<dbReference type="InterPro" id="IPR001753">
    <property type="entry name" value="Enoyl-CoA_hydra/iso"/>
</dbReference>
<dbReference type="InterPro" id="IPR008927">
    <property type="entry name" value="6-PGluconate_DH-like_C_sf"/>
</dbReference>
<dbReference type="InterPro" id="IPR006176">
    <property type="entry name" value="3-OHacyl-CoA_DH_NAD-bd"/>
</dbReference>
<feature type="domain" description="3-hydroxyacyl-CoA dehydrogenase NAD binding" evidence="15">
    <location>
        <begin position="299"/>
        <end position="475"/>
    </location>
</feature>
<dbReference type="InterPro" id="IPR006108">
    <property type="entry name" value="3HC_DH_C"/>
</dbReference>
<keyword evidence="9" id="KW-0576">Peroxisome</keyword>
<gene>
    <name evidence="16" type="ORF">Q4481_03480</name>
</gene>
<evidence type="ECO:0000256" key="3">
    <source>
        <dbReference type="ARBA" id="ARBA00011245"/>
    </source>
</evidence>
<reference evidence="16" key="2">
    <citation type="submission" date="2023-07" db="EMBL/GenBank/DDBJ databases">
        <authorList>
            <person name="Shen H."/>
        </authorList>
    </citation>
    <scope>NUCLEOTIDE SEQUENCE</scope>
    <source>
        <strain evidence="16">TNR-22</strain>
    </source>
</reference>
<dbReference type="PANTHER" id="PTHR23309">
    <property type="entry name" value="3-HYDROXYACYL-COA DEHYROGENASE"/>
    <property type="match status" value="1"/>
</dbReference>
<dbReference type="CDD" id="cd06558">
    <property type="entry name" value="crotonase-like"/>
    <property type="match status" value="1"/>
</dbReference>
<keyword evidence="6" id="KW-0560">Oxidoreductase</keyword>
<dbReference type="PANTHER" id="PTHR23309:SF49">
    <property type="entry name" value="PEROXISOMAL BIFUNCTIONAL ENZYME"/>
    <property type="match status" value="1"/>
</dbReference>
<comment type="subcellular location">
    <subcellularLocation>
        <location evidence="1">Peroxisome</location>
    </subcellularLocation>
</comment>
<name>A0ABT8YH56_9HYPH</name>
<dbReference type="RefSeq" id="WP_304374891.1">
    <property type="nucleotide sequence ID" value="NZ_JAUOZU010000002.1"/>
</dbReference>
<keyword evidence="12" id="KW-0511">Multifunctional enzyme</keyword>
<comment type="caution">
    <text evidence="16">The sequence shown here is derived from an EMBL/GenBank/DDBJ whole genome shotgun (WGS) entry which is preliminary data.</text>
</comment>
<evidence type="ECO:0000256" key="4">
    <source>
        <dbReference type="ARBA" id="ARBA00022832"/>
    </source>
</evidence>
<keyword evidence="7" id="KW-0520">NAD</keyword>
<organism evidence="16 17">
    <name type="scientific">Rhizobium alvei</name>
    <dbReference type="NCBI Taxonomy" id="1132659"/>
    <lineage>
        <taxon>Bacteria</taxon>
        <taxon>Pseudomonadati</taxon>
        <taxon>Pseudomonadota</taxon>
        <taxon>Alphaproteobacteria</taxon>
        <taxon>Hyphomicrobiales</taxon>
        <taxon>Rhizobiaceae</taxon>
        <taxon>Rhizobium/Agrobacterium group</taxon>
        <taxon>Rhizobium</taxon>
    </lineage>
</organism>
<evidence type="ECO:0000256" key="6">
    <source>
        <dbReference type="ARBA" id="ARBA00023002"/>
    </source>
</evidence>
<evidence type="ECO:0000256" key="5">
    <source>
        <dbReference type="ARBA" id="ARBA00022963"/>
    </source>
</evidence>
<evidence type="ECO:0000256" key="13">
    <source>
        <dbReference type="ARBA" id="ARBA00049556"/>
    </source>
</evidence>
<keyword evidence="8" id="KW-0443">Lipid metabolism</keyword>
<proteinExistence type="predicted"/>
<evidence type="ECO:0000256" key="9">
    <source>
        <dbReference type="ARBA" id="ARBA00023140"/>
    </source>
</evidence>
<dbReference type="InterPro" id="IPR029045">
    <property type="entry name" value="ClpP/crotonase-like_dom_sf"/>
</dbReference>
<comment type="pathway">
    <text evidence="2">Lipid metabolism; fatty acid beta-oxidation.</text>
</comment>
<evidence type="ECO:0000256" key="2">
    <source>
        <dbReference type="ARBA" id="ARBA00005005"/>
    </source>
</evidence>
<keyword evidence="5" id="KW-0442">Lipid degradation</keyword>
<dbReference type="Pfam" id="PF02737">
    <property type="entry name" value="3HCDH_N"/>
    <property type="match status" value="1"/>
</dbReference>
<evidence type="ECO:0000313" key="16">
    <source>
        <dbReference type="EMBL" id="MDO6963003.1"/>
    </source>
</evidence>
<keyword evidence="17" id="KW-1185">Reference proteome</keyword>
<evidence type="ECO:0000256" key="11">
    <source>
        <dbReference type="ARBA" id="ARBA00023239"/>
    </source>
</evidence>
<dbReference type="SUPFAM" id="SSF48179">
    <property type="entry name" value="6-phosphogluconate dehydrogenase C-terminal domain-like"/>
    <property type="match status" value="2"/>
</dbReference>
<keyword evidence="10" id="KW-0413">Isomerase</keyword>
<evidence type="ECO:0000259" key="14">
    <source>
        <dbReference type="Pfam" id="PF00725"/>
    </source>
</evidence>
<feature type="domain" description="3-hydroxyacyl-CoA dehydrogenase C-terminal" evidence="14">
    <location>
        <begin position="611"/>
        <end position="695"/>
    </location>
</feature>
<dbReference type="InterPro" id="IPR036291">
    <property type="entry name" value="NAD(P)-bd_dom_sf"/>
</dbReference>
<dbReference type="SUPFAM" id="SSF51735">
    <property type="entry name" value="NAD(P)-binding Rossmann-fold domains"/>
    <property type="match status" value="1"/>
</dbReference>
<accession>A0ABT8YH56</accession>
<evidence type="ECO:0000256" key="12">
    <source>
        <dbReference type="ARBA" id="ARBA00023268"/>
    </source>
</evidence>
<dbReference type="Pfam" id="PF00725">
    <property type="entry name" value="3HCDH"/>
    <property type="match status" value="2"/>
</dbReference>
<dbReference type="SUPFAM" id="SSF52096">
    <property type="entry name" value="ClpP/crotonase"/>
    <property type="match status" value="1"/>
</dbReference>
<evidence type="ECO:0000259" key="15">
    <source>
        <dbReference type="Pfam" id="PF02737"/>
    </source>
</evidence>